<dbReference type="PROSITE" id="PS50172">
    <property type="entry name" value="BRCT"/>
    <property type="match status" value="2"/>
</dbReference>
<dbReference type="Gene3D" id="3.40.50.10190">
    <property type="entry name" value="BRCT domain"/>
    <property type="match status" value="2"/>
</dbReference>
<feature type="region of interest" description="Disordered" evidence="1">
    <location>
        <begin position="1"/>
        <end position="41"/>
    </location>
</feature>
<gene>
    <name evidence="3" type="ORF">TPC1_15029</name>
</gene>
<organism evidence="3">
    <name type="scientific">Trepomonas sp. PC1</name>
    <dbReference type="NCBI Taxonomy" id="1076344"/>
    <lineage>
        <taxon>Eukaryota</taxon>
        <taxon>Metamonada</taxon>
        <taxon>Diplomonadida</taxon>
        <taxon>Hexamitidae</taxon>
        <taxon>Hexamitinae</taxon>
        <taxon>Trepomonas</taxon>
    </lineage>
</organism>
<protein>
    <submittedName>
        <fullName evidence="3">Replication factor C, subunit 1</fullName>
    </submittedName>
</protein>
<feature type="compositionally biased region" description="Basic residues" evidence="1">
    <location>
        <begin position="9"/>
        <end position="21"/>
    </location>
</feature>
<evidence type="ECO:0000313" key="3">
    <source>
        <dbReference type="EMBL" id="JAP92884.1"/>
    </source>
</evidence>
<dbReference type="InterPro" id="IPR036420">
    <property type="entry name" value="BRCT_dom_sf"/>
</dbReference>
<accession>A0A146KAB1</accession>
<feature type="non-terminal residue" evidence="3">
    <location>
        <position position="1"/>
    </location>
</feature>
<proteinExistence type="predicted"/>
<sequence length="598" mass="67499">DSYDEGPRFHKKAPKKAKIFKKFKEPSEEGEENEENDYRPAKASRGFGFTKQEQFGIFVQHDNLIQYQQVYIVNDVFQGIQLEEVIHRIMYVNPQQQPDLLMIQQNPAHYLSEVQSFSNTATFDLFASENKDVLKAYLAKFNATKMFCDYSLCEYLPTAIGIDFDFFDCLNSIQTEHIIDNDNPSITLVKAITPTQFMVKQFNNQKQPSCQIVDFISDLPSSDYLIVDQMVEVYTNRLFQGIYLQPVVQLEQLVDAMLLTSSISQFAVLKTLSCLEQNLHFIKDDQPQQLQLIKQSLFKALQNNQTKPTSQFIKDFPKEFGKSQPGFKHITKEIQFIQLDKSKPVSQVQVYEEGSKLIPQGAINCLKGIVFVRTGELCSMTEPQLKKYVGDLGGSIGSSVTKSTNYVISGENPGETKLSAAKKNKIRIMTEADFFEMIQTNSLEILGTGYEKVPFQLCSSCKAIKELDAVKQEAPVENVKNVKKEIPDDIPQPDLDLGNQVPKGNKTSLKGVRICRTGELKTMTEKQLVEWLHFHGGEFDKSVTGSTSHVVVGKDPGATKLEAAKKKGVTMVSEKELFQIVIEKGGEWVNYKGSVSGW</sequence>
<feature type="domain" description="BRCT" evidence="2">
    <location>
        <begin position="361"/>
        <end position="443"/>
    </location>
</feature>
<dbReference type="EMBL" id="GDID01003722">
    <property type="protein sequence ID" value="JAP92884.1"/>
    <property type="molecule type" value="Transcribed_RNA"/>
</dbReference>
<dbReference type="Pfam" id="PF00533">
    <property type="entry name" value="BRCT"/>
    <property type="match status" value="2"/>
</dbReference>
<reference evidence="3" key="1">
    <citation type="submission" date="2015-07" db="EMBL/GenBank/DDBJ databases">
        <title>Adaptation to a free-living lifestyle via gene acquisitions in the diplomonad Trepomonas sp. PC1.</title>
        <authorList>
            <person name="Xu F."/>
            <person name="Jerlstrom-Hultqvist J."/>
            <person name="Kolisko M."/>
            <person name="Simpson A.G.B."/>
            <person name="Roger A.J."/>
            <person name="Svard S.G."/>
            <person name="Andersson J.O."/>
        </authorList>
    </citation>
    <scope>NUCLEOTIDE SEQUENCE</scope>
    <source>
        <strain evidence="3">PC1</strain>
    </source>
</reference>
<evidence type="ECO:0000256" key="1">
    <source>
        <dbReference type="SAM" id="MobiDB-lite"/>
    </source>
</evidence>
<dbReference type="SMART" id="SM00292">
    <property type="entry name" value="BRCT"/>
    <property type="match status" value="2"/>
</dbReference>
<dbReference type="InterPro" id="IPR001357">
    <property type="entry name" value="BRCT_dom"/>
</dbReference>
<dbReference type="AlphaFoldDB" id="A0A146KAB1"/>
<evidence type="ECO:0000259" key="2">
    <source>
        <dbReference type="PROSITE" id="PS50172"/>
    </source>
</evidence>
<dbReference type="SUPFAM" id="SSF52113">
    <property type="entry name" value="BRCT domain"/>
    <property type="match status" value="2"/>
</dbReference>
<feature type="domain" description="BRCT" evidence="2">
    <location>
        <begin position="504"/>
        <end position="579"/>
    </location>
</feature>
<name>A0A146KAB1_9EUKA</name>